<evidence type="ECO:0000313" key="2">
    <source>
        <dbReference type="EMBL" id="MBC5717829.1"/>
    </source>
</evidence>
<gene>
    <name evidence="2" type="ORF">H8S55_10905</name>
</gene>
<keyword evidence="1" id="KW-0472">Membrane</keyword>
<comment type="caution">
    <text evidence="2">The sequence shown here is derived from an EMBL/GenBank/DDBJ whole genome shotgun (WGS) entry which is preliminary data.</text>
</comment>
<sequence length="81" mass="9402">MKKQVEIDLKKIFLTPPNTRMEKITLLVMMVVVFVMFFGPICFSEIHPVKAVLLACLPTLSISWGWIVLLRSLFRKSEFCK</sequence>
<evidence type="ECO:0000256" key="1">
    <source>
        <dbReference type="SAM" id="Phobius"/>
    </source>
</evidence>
<dbReference type="Proteomes" id="UP000602260">
    <property type="component" value="Unassembled WGS sequence"/>
</dbReference>
<feature type="transmembrane region" description="Helical" evidence="1">
    <location>
        <begin position="52"/>
        <end position="74"/>
    </location>
</feature>
<keyword evidence="3" id="KW-1185">Reference proteome</keyword>
<proteinExistence type="predicted"/>
<organism evidence="2 3">
    <name type="scientific">Flintibacter faecis</name>
    <dbReference type="NCBI Taxonomy" id="2763047"/>
    <lineage>
        <taxon>Bacteria</taxon>
        <taxon>Bacillati</taxon>
        <taxon>Bacillota</taxon>
        <taxon>Clostridia</taxon>
        <taxon>Eubacteriales</taxon>
        <taxon>Flintibacter</taxon>
    </lineage>
</organism>
<name>A0A8J6IWH3_9FIRM</name>
<reference evidence="2" key="1">
    <citation type="submission" date="2020-08" db="EMBL/GenBank/DDBJ databases">
        <title>Genome public.</title>
        <authorList>
            <person name="Liu C."/>
            <person name="Sun Q."/>
        </authorList>
    </citation>
    <scope>NUCLEOTIDE SEQUENCE</scope>
    <source>
        <strain evidence="2">BX5</strain>
    </source>
</reference>
<accession>A0A8J6IWH3</accession>
<keyword evidence="1" id="KW-1133">Transmembrane helix</keyword>
<protein>
    <submittedName>
        <fullName evidence="2">Uncharacterized protein</fullName>
    </submittedName>
</protein>
<feature type="transmembrane region" description="Helical" evidence="1">
    <location>
        <begin position="24"/>
        <end position="46"/>
    </location>
</feature>
<dbReference type="EMBL" id="JACOPN010000007">
    <property type="protein sequence ID" value="MBC5717829.1"/>
    <property type="molecule type" value="Genomic_DNA"/>
</dbReference>
<keyword evidence="1" id="KW-0812">Transmembrane</keyword>
<evidence type="ECO:0000313" key="3">
    <source>
        <dbReference type="Proteomes" id="UP000602260"/>
    </source>
</evidence>
<dbReference type="AlphaFoldDB" id="A0A8J6IWH3"/>
<dbReference type="RefSeq" id="WP_147563869.1">
    <property type="nucleotide sequence ID" value="NZ_JACOPN010000007.1"/>
</dbReference>